<feature type="compositionally biased region" description="Polar residues" evidence="8">
    <location>
        <begin position="508"/>
        <end position="517"/>
    </location>
</feature>
<dbReference type="OrthoDB" id="1676006at2759"/>
<dbReference type="GO" id="GO:0016020">
    <property type="term" value="C:membrane"/>
    <property type="evidence" value="ECO:0007669"/>
    <property type="project" value="UniProtKB-SubCell"/>
</dbReference>
<dbReference type="Gene3D" id="1.10.287.1260">
    <property type="match status" value="1"/>
</dbReference>
<feature type="compositionally biased region" description="Polar residues" evidence="8">
    <location>
        <begin position="585"/>
        <end position="605"/>
    </location>
</feature>
<dbReference type="GO" id="GO:0034220">
    <property type="term" value="P:monoatomic ion transmembrane transport"/>
    <property type="evidence" value="ECO:0007669"/>
    <property type="project" value="UniProtKB-KW"/>
</dbReference>
<proteinExistence type="inferred from homology"/>
<feature type="transmembrane region" description="Helical" evidence="9">
    <location>
        <begin position="101"/>
        <end position="125"/>
    </location>
</feature>
<keyword evidence="5" id="KW-0406">Ion transport</keyword>
<protein>
    <recommendedName>
        <fullName evidence="15">Mechanosensitive ion channel protein</fullName>
    </recommendedName>
</protein>
<dbReference type="PANTHER" id="PTHR43634">
    <property type="entry name" value="OW CONDUCTANCE MECHANOSENSITIVE CHANNEL"/>
    <property type="match status" value="1"/>
</dbReference>
<keyword evidence="3 9" id="KW-0812">Transmembrane</keyword>
<evidence type="ECO:0000256" key="8">
    <source>
        <dbReference type="SAM" id="MobiDB-lite"/>
    </source>
</evidence>
<feature type="domain" description="Mechanosensitive ion channel MscS" evidence="10">
    <location>
        <begin position="280"/>
        <end position="349"/>
    </location>
</feature>
<dbReference type="InterPro" id="IPR023408">
    <property type="entry name" value="MscS_beta-dom_sf"/>
</dbReference>
<organism evidence="13 14">
    <name type="scientific">Turnera subulata</name>
    <dbReference type="NCBI Taxonomy" id="218843"/>
    <lineage>
        <taxon>Eukaryota</taxon>
        <taxon>Viridiplantae</taxon>
        <taxon>Streptophyta</taxon>
        <taxon>Embryophyta</taxon>
        <taxon>Tracheophyta</taxon>
        <taxon>Spermatophyta</taxon>
        <taxon>Magnoliopsida</taxon>
        <taxon>eudicotyledons</taxon>
        <taxon>Gunneridae</taxon>
        <taxon>Pentapetalae</taxon>
        <taxon>rosids</taxon>
        <taxon>fabids</taxon>
        <taxon>Malpighiales</taxon>
        <taxon>Passifloraceae</taxon>
        <taxon>Turnera</taxon>
    </lineage>
</organism>
<comment type="caution">
    <text evidence="13">The sequence shown here is derived from an EMBL/GenBank/DDBJ whole genome shotgun (WGS) entry which is preliminary data.</text>
</comment>
<evidence type="ECO:0000256" key="5">
    <source>
        <dbReference type="ARBA" id="ARBA00023065"/>
    </source>
</evidence>
<dbReference type="PANTHER" id="PTHR43634:SF2">
    <property type="entry name" value="LOW CONDUCTANCE MECHANOSENSITIVE CHANNEL YNAI"/>
    <property type="match status" value="1"/>
</dbReference>
<sequence length="670" mass="73482">MHHATSIQLSSELRIFSGHRCHNQRNGVIANRKVYSVNFNLASHNLRHDAWSLHILNKIRGPCIPVRSRYNAFLCRSVLTPGGGNGIPLLKSAAVVLKRSYGVLLGNVLVLKLIPAIGFLAFAAWGLEPLMRYGRTIFLYKSDNSWEKSRTNYLMTSYLQPLLLWTGTTLICRALDPVVPHSEVSQAVKQRVLNFVNSLSTVLACAHILSSLVQQAQKKFMETSDARNMGSDLTGKVIYTGVWLAALSLFMELLGFSTQKLLTAGGLGTVVLTLAGREFFTNFLSGFTLHSTRPFIKGEWIQTKIEGYEVSGTVERVGWWSPTIIRGDDREAIHIPNHKFTVNVVKNLTQKSHWRVKTHLAINHLDSSKINIMVSCFVKTSHFEEYLCVKEAVLLDLLRVISHHRIRLATQIRTIHKSYADSDLDYVQYADDSIYTHSRAATNFPLLLKDSAYKIHPDDKVQGSTSQVHSNEEKDVKVEGASAESKQDAKAGSTPTLNSKSDKDVATSIPNPKTNFDPQLDSALPNNVLPAKSEKQQPNKSNGDKLKKPVGQSPKDIQVGAAPSTSSVTKPDSKEKSDIPPAVSQPKQGTERTVASPSISVSSLEENIVLGVALEGSRRTLPIEEETAPSPSPAGSKELAASRNGVGPASAGKDEKDGQMPSVPNSSQDD</sequence>
<dbReference type="SUPFAM" id="SSF50182">
    <property type="entry name" value="Sm-like ribonucleoproteins"/>
    <property type="match status" value="1"/>
</dbReference>
<comment type="subcellular location">
    <subcellularLocation>
        <location evidence="1">Membrane</location>
        <topology evidence="1">Multi-pass membrane protein</topology>
    </subcellularLocation>
</comment>
<evidence type="ECO:0000256" key="3">
    <source>
        <dbReference type="ARBA" id="ARBA00022692"/>
    </source>
</evidence>
<feature type="domain" description="Mechanosensitive channel protein 2/3 transmembrane" evidence="12">
    <location>
        <begin position="151"/>
        <end position="277"/>
    </location>
</feature>
<evidence type="ECO:0000256" key="4">
    <source>
        <dbReference type="ARBA" id="ARBA00022989"/>
    </source>
</evidence>
<evidence type="ECO:0000313" key="13">
    <source>
        <dbReference type="EMBL" id="KAJ4832835.1"/>
    </source>
</evidence>
<gene>
    <name evidence="13" type="ORF">Tsubulata_001916</name>
</gene>
<evidence type="ECO:0000256" key="6">
    <source>
        <dbReference type="ARBA" id="ARBA00023136"/>
    </source>
</evidence>
<keyword evidence="6 9" id="KW-0472">Membrane</keyword>
<feature type="compositionally biased region" description="Basic and acidic residues" evidence="8">
    <location>
        <begin position="532"/>
        <end position="547"/>
    </location>
</feature>
<feature type="domain" description="Mechanosensitive ion channel protein 2/3 C-terminal" evidence="11">
    <location>
        <begin position="371"/>
        <end position="402"/>
    </location>
</feature>
<keyword evidence="14" id="KW-1185">Reference proteome</keyword>
<evidence type="ECO:0000259" key="10">
    <source>
        <dbReference type="Pfam" id="PF00924"/>
    </source>
</evidence>
<reference evidence="13" key="1">
    <citation type="submission" date="2022-02" db="EMBL/GenBank/DDBJ databases">
        <authorList>
            <person name="Henning P.M."/>
            <person name="McCubbin A.G."/>
            <person name="Shore J.S."/>
        </authorList>
    </citation>
    <scope>NUCLEOTIDE SEQUENCE</scope>
    <source>
        <strain evidence="13">F60SS</strain>
        <tissue evidence="13">Leaves</tissue>
    </source>
</reference>
<evidence type="ECO:0000256" key="1">
    <source>
        <dbReference type="ARBA" id="ARBA00004141"/>
    </source>
</evidence>
<keyword evidence="7" id="KW-0407">Ion channel</keyword>
<dbReference type="Pfam" id="PF24956">
    <property type="entry name" value="Msl2-3_C"/>
    <property type="match status" value="1"/>
</dbReference>
<accession>A0A9Q0FLJ3</accession>
<feature type="region of interest" description="Disordered" evidence="8">
    <location>
        <begin position="458"/>
        <end position="670"/>
    </location>
</feature>
<name>A0A9Q0FLJ3_9ROSI</name>
<dbReference type="Pfam" id="PF00924">
    <property type="entry name" value="MS_channel_2nd"/>
    <property type="match status" value="1"/>
</dbReference>
<evidence type="ECO:0000259" key="11">
    <source>
        <dbReference type="Pfam" id="PF24956"/>
    </source>
</evidence>
<dbReference type="Pfam" id="PF25237">
    <property type="entry name" value="MSL2_3"/>
    <property type="match status" value="1"/>
</dbReference>
<dbReference type="InterPro" id="IPR057483">
    <property type="entry name" value="MSL2/3_TM_dom"/>
</dbReference>
<comment type="similarity">
    <text evidence="2">Belongs to the MscS (TC 1.A.23) family.</text>
</comment>
<dbReference type="Gene3D" id="2.30.30.60">
    <property type="match status" value="1"/>
</dbReference>
<evidence type="ECO:0000259" key="12">
    <source>
        <dbReference type="Pfam" id="PF25237"/>
    </source>
</evidence>
<reference evidence="13" key="2">
    <citation type="journal article" date="2023" name="Plants (Basel)">
        <title>Annotation of the Turnera subulata (Passifloraceae) Draft Genome Reveals the S-Locus Evolved after the Divergence of Turneroideae from Passifloroideae in a Stepwise Manner.</title>
        <authorList>
            <person name="Henning P.M."/>
            <person name="Roalson E.H."/>
            <person name="Mir W."/>
            <person name="McCubbin A.G."/>
            <person name="Shore J.S."/>
        </authorList>
    </citation>
    <scope>NUCLEOTIDE SEQUENCE</scope>
    <source>
        <strain evidence="13">F60SS</strain>
    </source>
</reference>
<dbReference type="AlphaFoldDB" id="A0A9Q0FLJ3"/>
<dbReference type="InterPro" id="IPR010920">
    <property type="entry name" value="LSM_dom_sf"/>
</dbReference>
<dbReference type="InterPro" id="IPR056876">
    <property type="entry name" value="Msl2-3_C"/>
</dbReference>
<evidence type="ECO:0000313" key="14">
    <source>
        <dbReference type="Proteomes" id="UP001141552"/>
    </source>
</evidence>
<evidence type="ECO:0000256" key="2">
    <source>
        <dbReference type="ARBA" id="ARBA00008017"/>
    </source>
</evidence>
<dbReference type="InterPro" id="IPR006685">
    <property type="entry name" value="MscS_channel_2nd"/>
</dbReference>
<evidence type="ECO:0008006" key="15">
    <source>
        <dbReference type="Google" id="ProtNLM"/>
    </source>
</evidence>
<keyword evidence="4 9" id="KW-1133">Transmembrane helix</keyword>
<evidence type="ECO:0000256" key="9">
    <source>
        <dbReference type="SAM" id="Phobius"/>
    </source>
</evidence>
<dbReference type="Proteomes" id="UP001141552">
    <property type="component" value="Unassembled WGS sequence"/>
</dbReference>
<dbReference type="InterPro" id="IPR045042">
    <property type="entry name" value="YnaI-like"/>
</dbReference>
<dbReference type="EMBL" id="JAKUCV010005064">
    <property type="protein sequence ID" value="KAJ4832835.1"/>
    <property type="molecule type" value="Genomic_DNA"/>
</dbReference>
<evidence type="ECO:0000256" key="7">
    <source>
        <dbReference type="ARBA" id="ARBA00023303"/>
    </source>
</evidence>
<keyword evidence="5" id="KW-0813">Transport</keyword>